<evidence type="ECO:0000256" key="8">
    <source>
        <dbReference type="SAM" id="Phobius"/>
    </source>
</evidence>
<dbReference type="PANTHER" id="PTHR21444">
    <property type="entry name" value="COILED-COIL DOMAIN-CONTAINING PROTEIN 180"/>
    <property type="match status" value="1"/>
</dbReference>
<comment type="subcellular location">
    <subcellularLocation>
        <location evidence="1">Cell membrane</location>
        <topology evidence="1">Multi-pass membrane protein</topology>
    </subcellularLocation>
</comment>
<keyword evidence="3" id="KW-1003">Cell membrane</keyword>
<evidence type="ECO:0000313" key="10">
    <source>
        <dbReference type="Proteomes" id="UP001164746"/>
    </source>
</evidence>
<feature type="transmembrane region" description="Helical" evidence="8">
    <location>
        <begin position="269"/>
        <end position="287"/>
    </location>
</feature>
<dbReference type="Pfam" id="PF14752">
    <property type="entry name" value="RBP_receptor"/>
    <property type="match status" value="1"/>
</dbReference>
<organism evidence="9 10">
    <name type="scientific">Mya arenaria</name>
    <name type="common">Soft-shell clam</name>
    <dbReference type="NCBI Taxonomy" id="6604"/>
    <lineage>
        <taxon>Eukaryota</taxon>
        <taxon>Metazoa</taxon>
        <taxon>Spiralia</taxon>
        <taxon>Lophotrochozoa</taxon>
        <taxon>Mollusca</taxon>
        <taxon>Bivalvia</taxon>
        <taxon>Autobranchia</taxon>
        <taxon>Heteroconchia</taxon>
        <taxon>Euheterodonta</taxon>
        <taxon>Imparidentia</taxon>
        <taxon>Neoheterodontei</taxon>
        <taxon>Myida</taxon>
        <taxon>Myoidea</taxon>
        <taxon>Myidae</taxon>
        <taxon>Mya</taxon>
    </lineage>
</organism>
<evidence type="ECO:0000313" key="9">
    <source>
        <dbReference type="EMBL" id="WAR24168.1"/>
    </source>
</evidence>
<dbReference type="InterPro" id="IPR026612">
    <property type="entry name" value="STRA6-like"/>
</dbReference>
<name>A0ABY7FPM5_MYAAR</name>
<feature type="transmembrane region" description="Helical" evidence="8">
    <location>
        <begin position="226"/>
        <end position="248"/>
    </location>
</feature>
<dbReference type="EMBL" id="CP111024">
    <property type="protein sequence ID" value="WAR24168.1"/>
    <property type="molecule type" value="Genomic_DNA"/>
</dbReference>
<evidence type="ECO:0000256" key="3">
    <source>
        <dbReference type="ARBA" id="ARBA00022475"/>
    </source>
</evidence>
<keyword evidence="10" id="KW-1185">Reference proteome</keyword>
<evidence type="ECO:0000256" key="6">
    <source>
        <dbReference type="ARBA" id="ARBA00023136"/>
    </source>
</evidence>
<keyword evidence="2" id="KW-0813">Transport</keyword>
<sequence length="460" mass="52953">MSLLNSPKSFPMQTPETTTPVDKEYEHCKQEVFGNNILKSYSHWFLIPSLFRLVAFARCSAKFDAPDSVGLTGRASIEGELPIVLFSLIVVIKFVWKLAKCIKQKKYSRSRSEEAGKKLCKKTDLLYVKALFNPRKYTETEEALRRDMLCLYKGDRSFIPAVLRNCPPNIYMAQGMRFIGNSIVGSFWGSIFVYVVVCVPVALMFLTFRVLDDSDKLHLLWPRFEWLIYPVCTVLIFKAQSILVAKFFMQPKLEESHKYKPLAVNNRTVYDVFSFFMLFLNASIGLVQYVKRILFSAVLGVFLIPRMDRSLYMRGDAMETTRNRATPTTENPLYADVRPEHNDKKLSIAKRRWLLAFTLVRNPELKQWRVHGKPKIKIDNSVYVDVSDIFVEDAENGSGISDNMVMDTWGCVCRCCKNYKLTIPPNIATNIMAECLHLNPVQLNCVRLYPICLSIIIYNI</sequence>
<proteinExistence type="predicted"/>
<keyword evidence="4 8" id="KW-0812">Transmembrane</keyword>
<keyword evidence="6 8" id="KW-0472">Membrane</keyword>
<keyword evidence="7" id="KW-0675">Receptor</keyword>
<evidence type="ECO:0000256" key="1">
    <source>
        <dbReference type="ARBA" id="ARBA00004651"/>
    </source>
</evidence>
<dbReference type="Proteomes" id="UP001164746">
    <property type="component" value="Chromosome 13"/>
</dbReference>
<evidence type="ECO:0000256" key="2">
    <source>
        <dbReference type="ARBA" id="ARBA00022448"/>
    </source>
</evidence>
<accession>A0ABY7FPM5</accession>
<dbReference type="PANTHER" id="PTHR21444:SF15">
    <property type="entry name" value="RECEPTOR FOR RETINOL UPTAKE STRA6"/>
    <property type="match status" value="1"/>
</dbReference>
<protein>
    <submittedName>
        <fullName evidence="9">STR6L-like protein</fullName>
    </submittedName>
</protein>
<feature type="transmembrane region" description="Helical" evidence="8">
    <location>
        <begin position="178"/>
        <end position="206"/>
    </location>
</feature>
<evidence type="ECO:0000256" key="5">
    <source>
        <dbReference type="ARBA" id="ARBA00022989"/>
    </source>
</evidence>
<keyword evidence="5 8" id="KW-1133">Transmembrane helix</keyword>
<reference evidence="9" key="1">
    <citation type="submission" date="2022-11" db="EMBL/GenBank/DDBJ databases">
        <title>Centuries of genome instability and evolution in soft-shell clam transmissible cancer (bioRxiv).</title>
        <authorList>
            <person name="Hart S.F.M."/>
            <person name="Yonemitsu M.A."/>
            <person name="Giersch R.M."/>
            <person name="Beal B.F."/>
            <person name="Arriagada G."/>
            <person name="Davis B.W."/>
            <person name="Ostrander E.A."/>
            <person name="Goff S.P."/>
            <person name="Metzger M.J."/>
        </authorList>
    </citation>
    <scope>NUCLEOTIDE SEQUENCE</scope>
    <source>
        <strain evidence="9">MELC-2E11</strain>
        <tissue evidence="9">Siphon/mantle</tissue>
    </source>
</reference>
<evidence type="ECO:0000256" key="4">
    <source>
        <dbReference type="ARBA" id="ARBA00022692"/>
    </source>
</evidence>
<gene>
    <name evidence="9" type="ORF">MAR_037837</name>
</gene>
<evidence type="ECO:0000256" key="7">
    <source>
        <dbReference type="ARBA" id="ARBA00023170"/>
    </source>
</evidence>
<feature type="transmembrane region" description="Helical" evidence="8">
    <location>
        <begin position="81"/>
        <end position="99"/>
    </location>
</feature>